<dbReference type="EC" id="1.13.11.80" evidence="4"/>
<evidence type="ECO:0000313" key="5">
    <source>
        <dbReference type="Proteomes" id="UP001183246"/>
    </source>
</evidence>
<comment type="similarity">
    <text evidence="1">Belongs to the enoyl-CoA hydratase/isomerase family.</text>
</comment>
<dbReference type="GO" id="GO:0016491">
    <property type="term" value="F:oxidoreductase activity"/>
    <property type="evidence" value="ECO:0007669"/>
    <property type="project" value="UniProtKB-KW"/>
</dbReference>
<dbReference type="RefSeq" id="WP_311706572.1">
    <property type="nucleotide sequence ID" value="NZ_JAVREL010000014.1"/>
</dbReference>
<name>A0ABU2MUW8_9ACTN</name>
<keyword evidence="5" id="KW-1185">Reference proteome</keyword>
<gene>
    <name evidence="4" type="primary">dpgC</name>
    <name evidence="4" type="ORF">RM590_22975</name>
</gene>
<dbReference type="EMBL" id="JAVREL010000014">
    <property type="protein sequence ID" value="MDT0345441.1"/>
    <property type="molecule type" value="Genomic_DNA"/>
</dbReference>
<organism evidence="4 5">
    <name type="scientific">Streptomyces litchfieldiae</name>
    <dbReference type="NCBI Taxonomy" id="3075543"/>
    <lineage>
        <taxon>Bacteria</taxon>
        <taxon>Bacillati</taxon>
        <taxon>Actinomycetota</taxon>
        <taxon>Actinomycetes</taxon>
        <taxon>Kitasatosporales</taxon>
        <taxon>Streptomycetaceae</taxon>
        <taxon>Streptomyces</taxon>
    </lineage>
</organism>
<evidence type="ECO:0000256" key="2">
    <source>
        <dbReference type="ARBA" id="ARBA00023098"/>
    </source>
</evidence>
<comment type="caution">
    <text evidence="4">The sequence shown here is derived from an EMBL/GenBank/DDBJ whole genome shotgun (WGS) entry which is preliminary data.</text>
</comment>
<protein>
    <submittedName>
        <fullName evidence="4">(3,5-dihydroxyphenyl)acetyl-CoA 1,2-dioxygenase DpgC</fullName>
        <ecNumber evidence="4">1.13.11.80</ecNumber>
    </submittedName>
</protein>
<sequence>MTAGALGRWLAGRPELGGTLDADAAALSTHVRAGERLVAALPAGPRRTAEEAAEAARVTEVAREVRQCFLRLHADEVYDALTEGRIVHHRLTELAHAAGERFPGLVPTRAQLDAERALPQAHKEGREIDQGIFFRWLLRSPLAGPHLMDAMLLPTARARVLAAEFRAGGTVDLGSVLLERRGAAAHLTINNQHCLNAEDNRLVDDLETAVDLALLDEKVRVGVVRGGVMTKPRYRGRRVFSAGINLKDLHDGRISYTGFLLGRELGCLSKLLRGLLVDPAPDAFPERTVQKPWIAAVDSFAIGGGMQLLFLFDRVIAEEDAYFSLPAAQEGIVPGAGNFRLARFTGGRLARRIILGGHTIRARDPEAPLVCDEVVPHAALDAAVERAVAELDSPAVAANRRMLALAEEDTDRFRAYMAEFALVQALRLYSADVLDKVARSWATARAAS</sequence>
<keyword evidence="2" id="KW-0443">Lipid metabolism</keyword>
<evidence type="ECO:0000256" key="3">
    <source>
        <dbReference type="ARBA" id="ARBA00023239"/>
    </source>
</evidence>
<dbReference type="Gene3D" id="1.20.58.1300">
    <property type="match status" value="1"/>
</dbReference>
<accession>A0ABU2MUW8</accession>
<dbReference type="Proteomes" id="UP001183246">
    <property type="component" value="Unassembled WGS sequence"/>
</dbReference>
<keyword evidence="3" id="KW-0456">Lyase</keyword>
<evidence type="ECO:0000313" key="4">
    <source>
        <dbReference type="EMBL" id="MDT0345441.1"/>
    </source>
</evidence>
<keyword evidence="4" id="KW-0560">Oxidoreductase</keyword>
<dbReference type="Pfam" id="PF00378">
    <property type="entry name" value="ECH_1"/>
    <property type="match status" value="1"/>
</dbReference>
<dbReference type="InterPro" id="IPR001753">
    <property type="entry name" value="Enoyl-CoA_hydra/iso"/>
</dbReference>
<dbReference type="SUPFAM" id="SSF52096">
    <property type="entry name" value="ClpP/crotonase"/>
    <property type="match status" value="1"/>
</dbReference>
<dbReference type="InterPro" id="IPR053482">
    <property type="entry name" value="DPA-CoA_Dioxygenase"/>
</dbReference>
<dbReference type="Gene3D" id="3.90.226.10">
    <property type="entry name" value="2-enoyl-CoA Hydratase, Chain A, domain 1"/>
    <property type="match status" value="1"/>
</dbReference>
<dbReference type="PANTHER" id="PTHR11941">
    <property type="entry name" value="ENOYL-COA HYDRATASE-RELATED"/>
    <property type="match status" value="1"/>
</dbReference>
<proteinExistence type="inferred from homology"/>
<dbReference type="PANTHER" id="PTHR11941:SF169">
    <property type="entry name" value="(7AS)-7A-METHYL-1,5-DIOXO-2,3,5,6,7,7A-HEXAHYDRO-1H-INDENE-CARBOXYL-COA HYDROLASE"/>
    <property type="match status" value="1"/>
</dbReference>
<evidence type="ECO:0000256" key="1">
    <source>
        <dbReference type="ARBA" id="ARBA00005254"/>
    </source>
</evidence>
<dbReference type="InterPro" id="IPR029045">
    <property type="entry name" value="ClpP/crotonase-like_dom_sf"/>
</dbReference>
<dbReference type="NCBIfam" id="NF042432">
    <property type="entry name" value="DHPACoAdixog_DpgC"/>
    <property type="match status" value="1"/>
</dbReference>
<reference evidence="5" key="1">
    <citation type="submission" date="2023-07" db="EMBL/GenBank/DDBJ databases">
        <title>30 novel species of actinomycetes from the DSMZ collection.</title>
        <authorList>
            <person name="Nouioui I."/>
        </authorList>
    </citation>
    <scope>NUCLEOTIDE SEQUENCE [LARGE SCALE GENOMIC DNA]</scope>
    <source>
        <strain evidence="5">DSM 44938</strain>
    </source>
</reference>
<dbReference type="CDD" id="cd06558">
    <property type="entry name" value="crotonase-like"/>
    <property type="match status" value="1"/>
</dbReference>